<dbReference type="InterPro" id="IPR055690">
    <property type="entry name" value="DUF7266"/>
</dbReference>
<reference evidence="4" key="2">
    <citation type="submission" date="2016-11" db="EMBL/GenBank/DDBJ databases">
        <authorList>
            <person name="Varghese N."/>
            <person name="Submissions S."/>
        </authorList>
    </citation>
    <scope>NUCLEOTIDE SEQUENCE [LARGE SCALE GENOMIC DNA]</scope>
    <source>
        <strain evidence="4">DX253</strain>
    </source>
</reference>
<dbReference type="Proteomes" id="UP000003751">
    <property type="component" value="Unassembled WGS sequence"/>
</dbReference>
<evidence type="ECO:0000313" key="3">
    <source>
        <dbReference type="Proteomes" id="UP000003751"/>
    </source>
</evidence>
<evidence type="ECO:0000313" key="4">
    <source>
        <dbReference type="Proteomes" id="UP000184203"/>
    </source>
</evidence>
<dbReference type="Pfam" id="PF23928">
    <property type="entry name" value="DUF7266"/>
    <property type="match status" value="1"/>
</dbReference>
<keyword evidence="4" id="KW-1185">Reference proteome</keyword>
<evidence type="ECO:0000313" key="2">
    <source>
        <dbReference type="EMBL" id="SHK25481.1"/>
    </source>
</evidence>
<proteinExistence type="predicted"/>
<dbReference type="Proteomes" id="UP000184203">
    <property type="component" value="Unassembled WGS sequence"/>
</dbReference>
<dbReference type="PATRIC" id="fig|797209.4.peg.3362"/>
<name>E7QX97_HALPU</name>
<dbReference type="EMBL" id="AEMG01000019">
    <property type="protein sequence ID" value="EFW90900.1"/>
    <property type="molecule type" value="Genomic_DNA"/>
</dbReference>
<reference evidence="1 3" key="1">
    <citation type="journal article" date="2014" name="ISME J.">
        <title>Trehalose/2-sulfotrehalose biosynthesis and glycine-betaine uptake are widely spread mechanisms for osmoadaptation in the Halobacteriales.</title>
        <authorList>
            <person name="Youssef N.H."/>
            <person name="Savage-Ashlock K.N."/>
            <person name="McCully A.L."/>
            <person name="Luedtke B."/>
            <person name="Shaw E.I."/>
            <person name="Hoff W.D."/>
            <person name="Elshahed M.S."/>
        </authorList>
    </citation>
    <scope>NUCLEOTIDE SEQUENCE [LARGE SCALE GENOMIC DNA]</scope>
    <source>
        <strain evidence="1 3">DX253</strain>
    </source>
</reference>
<sequence>MDERTRSADDGVNETDDRAVSPVIGKVLEAGLVVLYVGLLTTTLYGGVVPKYRTAVGDEMGQRVLSKSAERIQQAVPEVGTNVDVRTSVSLPETVRGRGYTIRADGTTLTLDHPNDRLNSSVRLALPSRVATVRGNWSSREPALITVRSGPDGLVVELKRGEKR</sequence>
<dbReference type="RefSeq" id="WP_007981879.1">
    <property type="nucleotide sequence ID" value="NZ_AEMG01000019.1"/>
</dbReference>
<reference evidence="2" key="3">
    <citation type="submission" date="2016-11" db="EMBL/GenBank/DDBJ databases">
        <authorList>
            <person name="Jaros S."/>
            <person name="Januszkiewicz K."/>
            <person name="Wedrychowicz H."/>
        </authorList>
    </citation>
    <scope>NUCLEOTIDE SEQUENCE [LARGE SCALE GENOMIC DNA]</scope>
    <source>
        <strain evidence="2">DX253</strain>
    </source>
</reference>
<protein>
    <submittedName>
        <fullName evidence="1">Uncharacterized protein</fullName>
    </submittedName>
</protein>
<accession>E7QX97</accession>
<dbReference type="STRING" id="797209.GCA_000376445_03004"/>
<dbReference type="eggNOG" id="arCOG06296">
    <property type="taxonomic scope" value="Archaea"/>
</dbReference>
<dbReference type="AlphaFoldDB" id="E7QX97"/>
<dbReference type="OrthoDB" id="306663at2157"/>
<evidence type="ECO:0000313" key="1">
    <source>
        <dbReference type="EMBL" id="EFW90900.1"/>
    </source>
</evidence>
<organism evidence="1 3">
    <name type="scientific">Haladaptatus paucihalophilus DX253</name>
    <dbReference type="NCBI Taxonomy" id="797209"/>
    <lineage>
        <taxon>Archaea</taxon>
        <taxon>Methanobacteriati</taxon>
        <taxon>Methanobacteriota</taxon>
        <taxon>Stenosarchaea group</taxon>
        <taxon>Halobacteria</taxon>
        <taxon>Halobacteriales</taxon>
        <taxon>Haladaptataceae</taxon>
        <taxon>Haladaptatus</taxon>
    </lineage>
</organism>
<gene>
    <name evidence="2" type="ORF">SAMN05444342_1116</name>
    <name evidence="1" type="ORF">ZOD2009_17178</name>
</gene>
<dbReference type="EMBL" id="FRAN01000001">
    <property type="protein sequence ID" value="SHK25481.1"/>
    <property type="molecule type" value="Genomic_DNA"/>
</dbReference>